<dbReference type="InterPro" id="IPR011006">
    <property type="entry name" value="CheY-like_superfamily"/>
</dbReference>
<evidence type="ECO:0000259" key="4">
    <source>
        <dbReference type="PROSITE" id="PS50110"/>
    </source>
</evidence>
<evidence type="ECO:0000256" key="1">
    <source>
        <dbReference type="ARBA" id="ARBA00022553"/>
    </source>
</evidence>
<dbReference type="SMART" id="SM00448">
    <property type="entry name" value="REC"/>
    <property type="match status" value="1"/>
</dbReference>
<feature type="domain" description="Response regulatory" evidence="4">
    <location>
        <begin position="262"/>
        <end position="378"/>
    </location>
</feature>
<dbReference type="InterPro" id="IPR050595">
    <property type="entry name" value="Bact_response_regulator"/>
</dbReference>
<keyword evidence="1 3" id="KW-0597">Phosphoprotein</keyword>
<dbReference type="GO" id="GO:0000160">
    <property type="term" value="P:phosphorelay signal transduction system"/>
    <property type="evidence" value="ECO:0007669"/>
    <property type="project" value="UniProtKB-KW"/>
</dbReference>
<keyword evidence="6" id="KW-1185">Reference proteome</keyword>
<dbReference type="Pfam" id="PF00072">
    <property type="entry name" value="Response_reg"/>
    <property type="match status" value="1"/>
</dbReference>
<dbReference type="AlphaFoldDB" id="A0A1J4QEH7"/>
<dbReference type="PANTHER" id="PTHR44591:SF14">
    <property type="entry name" value="PROTEIN PILG"/>
    <property type="match status" value="1"/>
</dbReference>
<reference evidence="5 6" key="1">
    <citation type="submission" date="2016-07" db="EMBL/GenBank/DDBJ databases">
        <title>Draft Genome Sequence of Oceanisphaera psychrotolerans, isolated from coastal sediment samples.</title>
        <authorList>
            <person name="Zhuo S."/>
            <person name="Ruan Z."/>
        </authorList>
    </citation>
    <scope>NUCLEOTIDE SEQUENCE [LARGE SCALE GENOMIC DNA]</scope>
    <source>
        <strain evidence="5 6">LAM-WHM-ZC</strain>
    </source>
</reference>
<organism evidence="5 6">
    <name type="scientific">Oceanisphaera psychrotolerans</name>
    <dbReference type="NCBI Taxonomy" id="1414654"/>
    <lineage>
        <taxon>Bacteria</taxon>
        <taxon>Pseudomonadati</taxon>
        <taxon>Pseudomonadota</taxon>
        <taxon>Gammaproteobacteria</taxon>
        <taxon>Aeromonadales</taxon>
        <taxon>Aeromonadaceae</taxon>
        <taxon>Oceanisphaera</taxon>
    </lineage>
</organism>
<keyword evidence="2" id="KW-0902">Two-component regulatory system</keyword>
<evidence type="ECO:0000256" key="2">
    <source>
        <dbReference type="ARBA" id="ARBA00023012"/>
    </source>
</evidence>
<comment type="caution">
    <text evidence="5">The sequence shown here is derived from an EMBL/GenBank/DDBJ whole genome shotgun (WGS) entry which is preliminary data.</text>
</comment>
<dbReference type="EMBL" id="MDKE01000011">
    <property type="protein sequence ID" value="OIN12179.1"/>
    <property type="molecule type" value="Genomic_DNA"/>
</dbReference>
<dbReference type="SUPFAM" id="SSF52172">
    <property type="entry name" value="CheY-like"/>
    <property type="match status" value="1"/>
</dbReference>
<evidence type="ECO:0000313" key="5">
    <source>
        <dbReference type="EMBL" id="OIN12179.1"/>
    </source>
</evidence>
<dbReference type="Gene3D" id="3.40.50.2300">
    <property type="match status" value="1"/>
</dbReference>
<sequence length="382" mass="43651">MPVINKDVVFIASNSHSTAEVVRQMLAVEFSQLVVPTAADRVVEEFDRSDASVILLAYSNIEQAEDVYGTLCLRSGTLHSKPYKCLLLCNKFEAKQAYELCRVRKFDNYIVFWPLSYDPFRLLMSVHQAITEINETYQLREKMQFSSGQDKTLAEFEALFVRQVEGSQTFAVRVNDVVEHVEENIRLAMGDFEHKKEPDTGSWFNNDAEPDDRENAPVYRLDRIRKGMESIRSVASEFDRFSSDNARSSYQLSQRSPRSRHHILVVEDDAFQRNLLLALLRSDDYDVDFAVSGEEAINLLQRTTPDLILMDIMMPGISGIETTRFIKANSWTKNIPIIIISGKNKRDVILECINLGASSFVLKPFNRQTIMKKISAALNINQ</sequence>
<dbReference type="PANTHER" id="PTHR44591">
    <property type="entry name" value="STRESS RESPONSE REGULATOR PROTEIN 1"/>
    <property type="match status" value="1"/>
</dbReference>
<proteinExistence type="predicted"/>
<name>A0A1J4QEH7_9GAMM</name>
<accession>A0A1J4QEH7</accession>
<dbReference type="Proteomes" id="UP000243073">
    <property type="component" value="Unassembled WGS sequence"/>
</dbReference>
<evidence type="ECO:0000313" key="6">
    <source>
        <dbReference type="Proteomes" id="UP000243073"/>
    </source>
</evidence>
<feature type="modified residue" description="4-aspartylphosphate" evidence="3">
    <location>
        <position position="311"/>
    </location>
</feature>
<dbReference type="STRING" id="1414654.BFR47_00270"/>
<gene>
    <name evidence="5" type="ORF">BFR47_00270</name>
</gene>
<dbReference type="InterPro" id="IPR001789">
    <property type="entry name" value="Sig_transdc_resp-reg_receiver"/>
</dbReference>
<dbReference type="PROSITE" id="PS50110">
    <property type="entry name" value="RESPONSE_REGULATORY"/>
    <property type="match status" value="1"/>
</dbReference>
<evidence type="ECO:0000256" key="3">
    <source>
        <dbReference type="PROSITE-ProRule" id="PRU00169"/>
    </source>
</evidence>
<protein>
    <recommendedName>
        <fullName evidence="4">Response regulatory domain-containing protein</fullName>
    </recommendedName>
</protein>